<dbReference type="GO" id="GO:0000155">
    <property type="term" value="F:phosphorelay sensor kinase activity"/>
    <property type="evidence" value="ECO:0007669"/>
    <property type="project" value="InterPro"/>
</dbReference>
<proteinExistence type="predicted"/>
<keyword evidence="3" id="KW-0808">Transferase</keyword>
<organism evidence="3 4">
    <name type="scientific">Chitinibacter fontanus</name>
    <dbReference type="NCBI Taxonomy" id="1737446"/>
    <lineage>
        <taxon>Bacteria</taxon>
        <taxon>Pseudomonadati</taxon>
        <taxon>Pseudomonadota</taxon>
        <taxon>Betaproteobacteria</taxon>
        <taxon>Neisseriales</taxon>
        <taxon>Chitinibacteraceae</taxon>
        <taxon>Chitinibacter</taxon>
    </lineage>
</organism>
<keyword evidence="4" id="KW-1185">Reference proteome</keyword>
<sequence>MEQNTPLMPDFRNFGVIFRALILVHLGMLLYVVAAIRDWSEWSGRLTDAAFWVEPILMGAMACLAVFAPQLRSWPFNRSVAMVYAIVLLWTVLVFRGFSSLLFIDLQPHLGQMLVLVLMGTTFMLWHYQLWLKTLSPRLAEARLVALQARIRPHFFFNSLNAVLSLIRSQPKLAEHLLQNLSELFRVAMGTQSSLSTLQREVELARGYLEIEKVRLGERLHVEWHIEKMPAKASIPPLILQPLLENAVYHGIEPSIETGTIHINIFQSRNEVHIDIRNPIIDTAVQRIGNGMAQDNVRERLLLYFDAEANLSIQRGNDYYQIHIVLPYRELKNEQTVAPIFS</sequence>
<evidence type="ECO:0000313" key="3">
    <source>
        <dbReference type="EMBL" id="QLI81471.1"/>
    </source>
</evidence>
<dbReference type="AlphaFoldDB" id="A0A7D5V9I7"/>
<dbReference type="EMBL" id="CP058952">
    <property type="protein sequence ID" value="QLI81471.1"/>
    <property type="molecule type" value="Genomic_DNA"/>
</dbReference>
<dbReference type="RefSeq" id="WP_180308596.1">
    <property type="nucleotide sequence ID" value="NZ_CP058952.1"/>
</dbReference>
<keyword evidence="1" id="KW-1133">Transmembrane helix</keyword>
<dbReference type="PANTHER" id="PTHR34220">
    <property type="entry name" value="SENSOR HISTIDINE KINASE YPDA"/>
    <property type="match status" value="1"/>
</dbReference>
<dbReference type="GO" id="GO:0016020">
    <property type="term" value="C:membrane"/>
    <property type="evidence" value="ECO:0007669"/>
    <property type="project" value="InterPro"/>
</dbReference>
<evidence type="ECO:0000256" key="1">
    <source>
        <dbReference type="SAM" id="Phobius"/>
    </source>
</evidence>
<feature type="transmembrane region" description="Helical" evidence="1">
    <location>
        <begin position="49"/>
        <end position="68"/>
    </location>
</feature>
<keyword evidence="1" id="KW-0812">Transmembrane</keyword>
<feature type="transmembrane region" description="Helical" evidence="1">
    <location>
        <begin position="80"/>
        <end position="104"/>
    </location>
</feature>
<accession>A0A7D5V9I7</accession>
<feature type="transmembrane region" description="Helical" evidence="1">
    <location>
        <begin position="110"/>
        <end position="128"/>
    </location>
</feature>
<dbReference type="InterPro" id="IPR036890">
    <property type="entry name" value="HATPase_C_sf"/>
</dbReference>
<dbReference type="KEGG" id="cfon:HZU75_07990"/>
<protein>
    <submittedName>
        <fullName evidence="3">Histidine kinase</fullName>
    </submittedName>
</protein>
<dbReference type="Gene3D" id="3.30.565.10">
    <property type="entry name" value="Histidine kinase-like ATPase, C-terminal domain"/>
    <property type="match status" value="1"/>
</dbReference>
<dbReference type="SUPFAM" id="SSF55874">
    <property type="entry name" value="ATPase domain of HSP90 chaperone/DNA topoisomerase II/histidine kinase"/>
    <property type="match status" value="1"/>
</dbReference>
<dbReference type="Proteomes" id="UP000510822">
    <property type="component" value="Chromosome"/>
</dbReference>
<feature type="domain" description="Signal transduction histidine kinase internal region" evidence="2">
    <location>
        <begin position="142"/>
        <end position="220"/>
    </location>
</feature>
<dbReference type="InterPro" id="IPR010559">
    <property type="entry name" value="Sig_transdc_His_kin_internal"/>
</dbReference>
<reference evidence="3 4" key="1">
    <citation type="journal article" date="2016" name="Int. J. Syst. Evol. Microbiol.">
        <title>Chitinibacter fontanus sp. nov., isolated from a spring.</title>
        <authorList>
            <person name="Sheu S.Y."/>
            <person name="Li Y.S."/>
            <person name="Young C.C."/>
            <person name="Chen W.M."/>
        </authorList>
    </citation>
    <scope>NUCLEOTIDE SEQUENCE [LARGE SCALE GENOMIC DNA]</scope>
    <source>
        <strain evidence="3 4">STM-7</strain>
    </source>
</reference>
<keyword evidence="3" id="KW-0418">Kinase</keyword>
<evidence type="ECO:0000259" key="2">
    <source>
        <dbReference type="Pfam" id="PF06580"/>
    </source>
</evidence>
<evidence type="ECO:0000313" key="4">
    <source>
        <dbReference type="Proteomes" id="UP000510822"/>
    </source>
</evidence>
<dbReference type="InterPro" id="IPR050640">
    <property type="entry name" value="Bact_2-comp_sensor_kinase"/>
</dbReference>
<name>A0A7D5V9I7_9NEIS</name>
<keyword evidence="1" id="KW-0472">Membrane</keyword>
<gene>
    <name evidence="3" type="ORF">HZU75_07990</name>
</gene>
<dbReference type="Pfam" id="PF06580">
    <property type="entry name" value="His_kinase"/>
    <property type="match status" value="1"/>
</dbReference>
<dbReference type="PANTHER" id="PTHR34220:SF7">
    <property type="entry name" value="SENSOR HISTIDINE KINASE YPDA"/>
    <property type="match status" value="1"/>
</dbReference>
<feature type="transmembrane region" description="Helical" evidence="1">
    <location>
        <begin position="16"/>
        <end position="37"/>
    </location>
</feature>